<accession>A0ABW2QRI9</accession>
<dbReference type="Proteomes" id="UP001596501">
    <property type="component" value="Unassembled WGS sequence"/>
</dbReference>
<feature type="chain" id="PRO_5045889745" description="Lipoprotein" evidence="1">
    <location>
        <begin position="36"/>
        <end position="273"/>
    </location>
</feature>
<comment type="caution">
    <text evidence="2">The sequence shown here is derived from an EMBL/GenBank/DDBJ whole genome shotgun (WGS) entry which is preliminary data.</text>
</comment>
<organism evidence="2 3">
    <name type="scientific">Hydrogenophaga atypica</name>
    <dbReference type="NCBI Taxonomy" id="249409"/>
    <lineage>
        <taxon>Bacteria</taxon>
        <taxon>Pseudomonadati</taxon>
        <taxon>Pseudomonadota</taxon>
        <taxon>Betaproteobacteria</taxon>
        <taxon>Burkholderiales</taxon>
        <taxon>Comamonadaceae</taxon>
        <taxon>Hydrogenophaga</taxon>
    </lineage>
</organism>
<evidence type="ECO:0000313" key="3">
    <source>
        <dbReference type="Proteomes" id="UP001596501"/>
    </source>
</evidence>
<feature type="signal peptide" evidence="1">
    <location>
        <begin position="1"/>
        <end position="35"/>
    </location>
</feature>
<keyword evidence="1" id="KW-0732">Signal</keyword>
<keyword evidence="3" id="KW-1185">Reference proteome</keyword>
<evidence type="ECO:0000256" key="1">
    <source>
        <dbReference type="SAM" id="SignalP"/>
    </source>
</evidence>
<protein>
    <recommendedName>
        <fullName evidence="4">Lipoprotein</fullName>
    </recommendedName>
</protein>
<dbReference type="RefSeq" id="WP_382227561.1">
    <property type="nucleotide sequence ID" value="NZ_JBHTCA010000028.1"/>
</dbReference>
<gene>
    <name evidence="2" type="ORF">ACFQPB_20835</name>
</gene>
<sequence>MTHTFPHAPMQTKPLFTRARLLTALASTCALTLTACGGGSDAPDLTPTSSLTQGRWLSTGLTPAYTAIVVPASTGANTPAVDTVWALAQDASTLIKLKASGPVLTAGAVTGNVYMLGTSNVTAVSGASYTIQTTTGAGASSQMAIQPLLGTTALFDRSDAMATALRADQANGTWQADLGSARVNWTVQSAAAGTNNLSGTSTTGCTYSGHTSVVSAQSLYKVQFTETCPGSGTPSTQTFHGVATLSTADARLTVVATNEAETRAAALLFAKQP</sequence>
<evidence type="ECO:0000313" key="2">
    <source>
        <dbReference type="EMBL" id="MFC7411317.1"/>
    </source>
</evidence>
<evidence type="ECO:0008006" key="4">
    <source>
        <dbReference type="Google" id="ProtNLM"/>
    </source>
</evidence>
<proteinExistence type="predicted"/>
<dbReference type="EMBL" id="JBHTCA010000028">
    <property type="protein sequence ID" value="MFC7411317.1"/>
    <property type="molecule type" value="Genomic_DNA"/>
</dbReference>
<reference evidence="3" key="1">
    <citation type="journal article" date="2019" name="Int. J. Syst. Evol. Microbiol.">
        <title>The Global Catalogue of Microorganisms (GCM) 10K type strain sequencing project: providing services to taxonomists for standard genome sequencing and annotation.</title>
        <authorList>
            <consortium name="The Broad Institute Genomics Platform"/>
            <consortium name="The Broad Institute Genome Sequencing Center for Infectious Disease"/>
            <person name="Wu L."/>
            <person name="Ma J."/>
        </authorList>
    </citation>
    <scope>NUCLEOTIDE SEQUENCE [LARGE SCALE GENOMIC DNA]</scope>
    <source>
        <strain evidence="3">CGMCC 1.12371</strain>
    </source>
</reference>
<name>A0ABW2QRI9_9BURK</name>